<evidence type="ECO:0000313" key="6">
    <source>
        <dbReference type="EMBL" id="QSZ30743.1"/>
    </source>
</evidence>
<name>A0A8A3NYX6_9HELO</name>
<feature type="compositionally biased region" description="Low complexity" evidence="4">
    <location>
        <begin position="270"/>
        <end position="280"/>
    </location>
</feature>
<sequence>MTTPSTSESNLAPLQPPNLYHLSPTYNKWCALRCADIVLLQDREVYFEGKRIHHYLNHPIRYIKLIGLIVAIDDFSRRRAYTIDDSSGACIECVALLPPPSKHSTSNPNSQAAPPPSKPTEPSIEHPQIPWENVEECKVVRILGVLSTYMTMPQIQIIKMGVVGNTEGERKWWDECRRLKREVLGREWRVSQEEVARWERRERRREERGREGGKKTKGKIKERKTERDTRDEVDKAQPDLLTREDEGKRKARPNPNPRYKDPQHLLDIATHPSTSTSIPNHHPHPHPKPTYEHPPKHRPRDSSPNKSTSKSQTTSPIKKRIIPVARPDLAKYNTFGL</sequence>
<accession>A0A8A3NYX6</accession>
<feature type="region of interest" description="Disordered" evidence="4">
    <location>
        <begin position="192"/>
        <end position="337"/>
    </location>
</feature>
<reference evidence="6" key="1">
    <citation type="submission" date="2020-10" db="EMBL/GenBank/DDBJ databases">
        <title>Genome Sequence of Monilinia vaccinii-corymbosi Sheds Light on Mummy Berry Disease Infection of Blueberry and Mating Type.</title>
        <authorList>
            <person name="Yow A.G."/>
            <person name="Zhang Y."/>
            <person name="Bansal K."/>
            <person name="Eacker S.M."/>
            <person name="Sullivan S."/>
            <person name="Liachko I."/>
            <person name="Cubeta M.A."/>
            <person name="Rollins J.A."/>
            <person name="Ashrafi H."/>
        </authorList>
    </citation>
    <scope>NUCLEOTIDE SEQUENCE</scope>
    <source>
        <strain evidence="6">RL-1</strain>
    </source>
</reference>
<evidence type="ECO:0000256" key="4">
    <source>
        <dbReference type="SAM" id="MobiDB-lite"/>
    </source>
</evidence>
<feature type="domain" description="CST complex subunit Stn1 N-terminal" evidence="5">
    <location>
        <begin position="51"/>
        <end position="94"/>
    </location>
</feature>
<organism evidence="6 7">
    <name type="scientific">Monilinia vaccinii-corymbosi</name>
    <dbReference type="NCBI Taxonomy" id="61207"/>
    <lineage>
        <taxon>Eukaryota</taxon>
        <taxon>Fungi</taxon>
        <taxon>Dikarya</taxon>
        <taxon>Ascomycota</taxon>
        <taxon>Pezizomycotina</taxon>
        <taxon>Leotiomycetes</taxon>
        <taxon>Helotiales</taxon>
        <taxon>Sclerotiniaceae</taxon>
        <taxon>Monilinia</taxon>
    </lineage>
</organism>
<protein>
    <recommendedName>
        <fullName evidence="5">CST complex subunit Stn1 N-terminal domain-containing protein</fullName>
    </recommendedName>
</protein>
<dbReference type="Pfam" id="PF10451">
    <property type="entry name" value="Stn1"/>
    <property type="match status" value="1"/>
</dbReference>
<dbReference type="Proteomes" id="UP000672032">
    <property type="component" value="Chromosome 2"/>
</dbReference>
<dbReference type="Gene3D" id="2.40.50.140">
    <property type="entry name" value="Nucleic acid-binding proteins"/>
    <property type="match status" value="1"/>
</dbReference>
<dbReference type="OrthoDB" id="77828at2759"/>
<gene>
    <name evidence="6" type="ORF">DSL72_000301</name>
</gene>
<evidence type="ECO:0000256" key="1">
    <source>
        <dbReference type="ARBA" id="ARBA00004574"/>
    </source>
</evidence>
<feature type="compositionally biased region" description="Polar residues" evidence="4">
    <location>
        <begin position="302"/>
        <end position="316"/>
    </location>
</feature>
<dbReference type="InterPro" id="IPR012340">
    <property type="entry name" value="NA-bd_OB-fold"/>
</dbReference>
<dbReference type="EMBL" id="CP063406">
    <property type="protein sequence ID" value="QSZ30743.1"/>
    <property type="molecule type" value="Genomic_DNA"/>
</dbReference>
<evidence type="ECO:0000313" key="7">
    <source>
        <dbReference type="Proteomes" id="UP000672032"/>
    </source>
</evidence>
<keyword evidence="7" id="KW-1185">Reference proteome</keyword>
<evidence type="ECO:0000256" key="3">
    <source>
        <dbReference type="ARBA" id="ARBA00022895"/>
    </source>
</evidence>
<feature type="compositionally biased region" description="Basic and acidic residues" evidence="4">
    <location>
        <begin position="192"/>
        <end position="214"/>
    </location>
</feature>
<feature type="region of interest" description="Disordered" evidence="4">
    <location>
        <begin position="101"/>
        <end position="128"/>
    </location>
</feature>
<evidence type="ECO:0000259" key="5">
    <source>
        <dbReference type="Pfam" id="PF10451"/>
    </source>
</evidence>
<feature type="compositionally biased region" description="Basic and acidic residues" evidence="4">
    <location>
        <begin position="223"/>
        <end position="248"/>
    </location>
</feature>
<proteinExistence type="predicted"/>
<evidence type="ECO:0000256" key="2">
    <source>
        <dbReference type="ARBA" id="ARBA00022454"/>
    </source>
</evidence>
<dbReference type="GO" id="GO:0000781">
    <property type="term" value="C:chromosome, telomeric region"/>
    <property type="evidence" value="ECO:0007669"/>
    <property type="project" value="UniProtKB-SubCell"/>
</dbReference>
<keyword evidence="3" id="KW-0779">Telomere</keyword>
<dbReference type="AlphaFoldDB" id="A0A8A3NYX6"/>
<dbReference type="InterPro" id="IPR018856">
    <property type="entry name" value="Stn1_N"/>
</dbReference>
<comment type="subcellular location">
    <subcellularLocation>
        <location evidence="1">Chromosome</location>
        <location evidence="1">Telomere</location>
    </subcellularLocation>
</comment>
<keyword evidence="2" id="KW-0158">Chromosome</keyword>